<evidence type="ECO:0000256" key="2">
    <source>
        <dbReference type="ARBA" id="ARBA00023239"/>
    </source>
</evidence>
<dbReference type="Proteomes" id="UP001150259">
    <property type="component" value="Unassembled WGS sequence"/>
</dbReference>
<dbReference type="Pfam" id="PF04412">
    <property type="entry name" value="AcnX"/>
    <property type="match status" value="1"/>
</dbReference>
<name>A0ABT5GFP8_9MICO</name>
<comment type="caution">
    <text evidence="4">The sequence shown here is derived from an EMBL/GenBank/DDBJ whole genome shotgun (WGS) entry which is preliminary data.</text>
</comment>
<dbReference type="InterPro" id="IPR007506">
    <property type="entry name" value="PMDh-L-like_dom"/>
</dbReference>
<keyword evidence="2" id="KW-0456">Lyase</keyword>
<proteinExistence type="predicted"/>
<dbReference type="EMBL" id="JAPFQL010000024">
    <property type="protein sequence ID" value="MDC5697057.1"/>
    <property type="molecule type" value="Genomic_DNA"/>
</dbReference>
<reference evidence="4 5" key="1">
    <citation type="submission" date="2022-11" db="EMBL/GenBank/DDBJ databases">
        <title>Anaerobic phenanthrene biodegradation by a DNRA strain PheN6.</title>
        <authorList>
            <person name="Zhang Z."/>
        </authorList>
    </citation>
    <scope>NUCLEOTIDE SEQUENCE [LARGE SCALE GENOMIC DNA]</scope>
    <source>
        <strain evidence="4 5">PheN6</strain>
    </source>
</reference>
<evidence type="ECO:0000313" key="5">
    <source>
        <dbReference type="Proteomes" id="UP001150259"/>
    </source>
</evidence>
<gene>
    <name evidence="4" type="ORF">OO014_07280</name>
</gene>
<dbReference type="PANTHER" id="PTHR36577">
    <property type="entry name" value="DUF521 DOMAIN PROTEIN (AFU_ORTHOLOGUE AFUA_6G00490)"/>
    <property type="match status" value="1"/>
</dbReference>
<evidence type="ECO:0000256" key="1">
    <source>
        <dbReference type="ARBA" id="ARBA00023004"/>
    </source>
</evidence>
<dbReference type="PANTHER" id="PTHR36577:SF3">
    <property type="entry name" value="DUF521 DOMAIN PROTEIN (AFU_ORTHOLOGUE AFUA_6G00490)"/>
    <property type="match status" value="1"/>
</dbReference>
<accession>A0ABT5GFP8</accession>
<keyword evidence="1" id="KW-0408">Iron</keyword>
<evidence type="ECO:0000313" key="4">
    <source>
        <dbReference type="EMBL" id="MDC5697057.1"/>
    </source>
</evidence>
<dbReference type="CDD" id="cd01355">
    <property type="entry name" value="AcnX"/>
    <property type="match status" value="1"/>
</dbReference>
<sequence length="438" mass="45967">MIEISAEPTRSRLHLTAEEQAMLRGEQGPAVAMAMRVVVGLAEVRDAPRLVEVTSAHIDGCLFHGQVGLDFARRLLDLGGRTRVPTTLNVGSMDLLHPDLVRADTPEHREIREQGRALMEAYVALGARPTWTCAPYLVDARPALGEHVAWAESNAIAFANSVLGARTDRYGDFLDICAAITGRAPYAGLHTDEARRGQVLVDCTAIPAHVLTGDLAGALLGYIVGLRVGSRVPVLVGLPSTTSEDQLKAFGAAAASSGGVAMFHVVGITPEAPTVEAALGPLAPPAAVETIRLTPDDLRAARTALTTARGDHLDVVSIGTPHASLDEVAQLAAHLAGGPPLSERVDLYLSLNRSVLAQAQQHGLVTPLEQAGVRLVVDTCTYVTPILRSDARVAMTNSGKWAHYAPANLGIDVVVGSLAECVASARAGRVVLDEGTLG</sequence>
<dbReference type="RefSeq" id="WP_272461631.1">
    <property type="nucleotide sequence ID" value="NZ_JAPFQL010000024.1"/>
</dbReference>
<feature type="domain" description="Phosphomevalonate dehydratase large subunit-like" evidence="3">
    <location>
        <begin position="13"/>
        <end position="422"/>
    </location>
</feature>
<keyword evidence="5" id="KW-1185">Reference proteome</keyword>
<organism evidence="4 5">
    <name type="scientific">Intrasporangium calvum</name>
    <dbReference type="NCBI Taxonomy" id="53358"/>
    <lineage>
        <taxon>Bacteria</taxon>
        <taxon>Bacillati</taxon>
        <taxon>Actinomycetota</taxon>
        <taxon>Actinomycetes</taxon>
        <taxon>Micrococcales</taxon>
        <taxon>Intrasporangiaceae</taxon>
        <taxon>Intrasporangium</taxon>
    </lineage>
</organism>
<protein>
    <submittedName>
        <fullName evidence="4">Aconitase X catalytic domain-containing protein</fullName>
    </submittedName>
</protein>
<evidence type="ECO:0000259" key="3">
    <source>
        <dbReference type="Pfam" id="PF04412"/>
    </source>
</evidence>